<dbReference type="Pfam" id="PF00903">
    <property type="entry name" value="Glyoxalase"/>
    <property type="match status" value="1"/>
</dbReference>
<evidence type="ECO:0000313" key="2">
    <source>
        <dbReference type="EMBL" id="TMQ57579.1"/>
    </source>
</evidence>
<accession>A0A538T1S6</accession>
<protein>
    <submittedName>
        <fullName evidence="2">VOC family protein</fullName>
    </submittedName>
</protein>
<dbReference type="InterPro" id="IPR029068">
    <property type="entry name" value="Glyas_Bleomycin-R_OHBP_Dase"/>
</dbReference>
<dbReference type="SUPFAM" id="SSF54593">
    <property type="entry name" value="Glyoxalase/Bleomycin resistance protein/Dihydroxybiphenyl dioxygenase"/>
    <property type="match status" value="1"/>
</dbReference>
<feature type="domain" description="VOC" evidence="1">
    <location>
        <begin position="5"/>
        <end position="125"/>
    </location>
</feature>
<name>A0A538T1S6_UNCEI</name>
<dbReference type="EMBL" id="VBOW01000060">
    <property type="protein sequence ID" value="TMQ57579.1"/>
    <property type="molecule type" value="Genomic_DNA"/>
</dbReference>
<organism evidence="2 3">
    <name type="scientific">Eiseniibacteriota bacterium</name>
    <dbReference type="NCBI Taxonomy" id="2212470"/>
    <lineage>
        <taxon>Bacteria</taxon>
        <taxon>Candidatus Eiseniibacteriota</taxon>
    </lineage>
</organism>
<gene>
    <name evidence="2" type="ORF">E6K76_10065</name>
</gene>
<dbReference type="Proteomes" id="UP000316852">
    <property type="component" value="Unassembled WGS sequence"/>
</dbReference>
<evidence type="ECO:0000259" key="1">
    <source>
        <dbReference type="PROSITE" id="PS51819"/>
    </source>
</evidence>
<proteinExistence type="predicted"/>
<dbReference type="InterPro" id="IPR004360">
    <property type="entry name" value="Glyas_Fos-R_dOase_dom"/>
</dbReference>
<dbReference type="AlphaFoldDB" id="A0A538T1S6"/>
<dbReference type="PROSITE" id="PS51819">
    <property type="entry name" value="VOC"/>
    <property type="match status" value="1"/>
</dbReference>
<dbReference type="InterPro" id="IPR037523">
    <property type="entry name" value="VOC_core"/>
</dbReference>
<sequence>MLGNTDVQPMLPVKDLRTAERFYEQTLELKKIGSMPGAASVYQSGGSKLCVYRSEFAGTNRGTAALWEVNDVERTVKELKAKGVTFEHYDKLPGVTRKGDVHVAGNLQVAWFKDPDGNILSVQNTARPRS</sequence>
<evidence type="ECO:0000313" key="3">
    <source>
        <dbReference type="Proteomes" id="UP000316852"/>
    </source>
</evidence>
<dbReference type="CDD" id="cd06587">
    <property type="entry name" value="VOC"/>
    <property type="match status" value="1"/>
</dbReference>
<reference evidence="2 3" key="1">
    <citation type="journal article" date="2019" name="Nat. Microbiol.">
        <title>Mediterranean grassland soil C-N compound turnover is dependent on rainfall and depth, and is mediated by genomically divergent microorganisms.</title>
        <authorList>
            <person name="Diamond S."/>
            <person name="Andeer P.F."/>
            <person name="Li Z."/>
            <person name="Crits-Christoph A."/>
            <person name="Burstein D."/>
            <person name="Anantharaman K."/>
            <person name="Lane K.R."/>
            <person name="Thomas B.C."/>
            <person name="Pan C."/>
            <person name="Northen T.R."/>
            <person name="Banfield J.F."/>
        </authorList>
    </citation>
    <scope>NUCLEOTIDE SEQUENCE [LARGE SCALE GENOMIC DNA]</scope>
    <source>
        <strain evidence="2">WS_6</strain>
    </source>
</reference>
<dbReference type="Gene3D" id="3.10.180.10">
    <property type="entry name" value="2,3-Dihydroxybiphenyl 1,2-Dioxygenase, domain 1"/>
    <property type="match status" value="1"/>
</dbReference>
<comment type="caution">
    <text evidence="2">The sequence shown here is derived from an EMBL/GenBank/DDBJ whole genome shotgun (WGS) entry which is preliminary data.</text>
</comment>